<dbReference type="AlphaFoldDB" id="A0A2T0LDI4"/>
<protein>
    <submittedName>
        <fullName evidence="1">Uncharacterized protein</fullName>
    </submittedName>
</protein>
<name>A0A2T0LDI4_9BACL</name>
<gene>
    <name evidence="1" type="ORF">CLV97_11616</name>
</gene>
<comment type="caution">
    <text evidence="1">The sequence shown here is derived from an EMBL/GenBank/DDBJ whole genome shotgun (WGS) entry which is preliminary data.</text>
</comment>
<reference evidence="1 2" key="1">
    <citation type="submission" date="2018-03" db="EMBL/GenBank/DDBJ databases">
        <title>Genomic Encyclopedia of Archaeal and Bacterial Type Strains, Phase II (KMG-II): from individual species to whole genera.</title>
        <authorList>
            <person name="Goeker M."/>
        </authorList>
    </citation>
    <scope>NUCLEOTIDE SEQUENCE [LARGE SCALE GENOMIC DNA]</scope>
    <source>
        <strain evidence="1 2">DSM 44946</strain>
    </source>
</reference>
<dbReference type="Proteomes" id="UP000237797">
    <property type="component" value="Unassembled WGS sequence"/>
</dbReference>
<sequence length="76" mass="8218">MFIDLCHFAENCRRAGRSGPVSLRAFRRGGILSSGAVGGRFRAMDCGGRGVQLPDDISKHCEVRADHFSDPPADIT</sequence>
<organism evidence="1 2">
    <name type="scientific">Planifilum fimeticola</name>
    <dbReference type="NCBI Taxonomy" id="201975"/>
    <lineage>
        <taxon>Bacteria</taxon>
        <taxon>Bacillati</taxon>
        <taxon>Bacillota</taxon>
        <taxon>Bacilli</taxon>
        <taxon>Bacillales</taxon>
        <taxon>Thermoactinomycetaceae</taxon>
        <taxon>Planifilum</taxon>
    </lineage>
</organism>
<evidence type="ECO:0000313" key="1">
    <source>
        <dbReference type="EMBL" id="PRX40133.1"/>
    </source>
</evidence>
<evidence type="ECO:0000313" key="2">
    <source>
        <dbReference type="Proteomes" id="UP000237797"/>
    </source>
</evidence>
<dbReference type="EMBL" id="PVNE01000016">
    <property type="protein sequence ID" value="PRX40133.1"/>
    <property type="molecule type" value="Genomic_DNA"/>
</dbReference>
<keyword evidence="2" id="KW-1185">Reference proteome</keyword>
<proteinExistence type="predicted"/>
<accession>A0A2T0LDI4</accession>